<feature type="signal peptide" evidence="1">
    <location>
        <begin position="1"/>
        <end position="21"/>
    </location>
</feature>
<reference evidence="2 3" key="1">
    <citation type="submission" date="2017-11" db="EMBL/GenBank/DDBJ databases">
        <title>Genomic Encyclopedia of Archaeal and Bacterial Type Strains, Phase II (KMG-II): From Individual Species to Whole Genera.</title>
        <authorList>
            <person name="Goeker M."/>
        </authorList>
    </citation>
    <scope>NUCLEOTIDE SEQUENCE [LARGE SCALE GENOMIC DNA]</scope>
    <source>
        <strain evidence="2 3">DSM 11115</strain>
    </source>
</reference>
<dbReference type="OrthoDB" id="885865at2"/>
<sequence>MRYFLLFPLAGLLTGNLPALGQTHPVPRAPDNPAWMDSVRHLALPQQVAAVRARRDTLLAPLQPAVCWMPAAATGQRPAASPALPAHATPLGIPLLYVVNGKPFVNNDPATMGELQRVLGSRPIRQVAFLHDAAATAIYGTRGATGVVVLSSEKPKRH</sequence>
<keyword evidence="3" id="KW-1185">Reference proteome</keyword>
<gene>
    <name evidence="2" type="ORF">CLV45_1827</name>
</gene>
<dbReference type="Gene3D" id="2.170.130.10">
    <property type="entry name" value="TonB-dependent receptor, plug domain"/>
    <property type="match status" value="1"/>
</dbReference>
<accession>A0A2M9BR18</accession>
<dbReference type="EMBL" id="PGFA01000001">
    <property type="protein sequence ID" value="PJJ60401.1"/>
    <property type="molecule type" value="Genomic_DNA"/>
</dbReference>
<name>A0A2M9BR18_9BACT</name>
<dbReference type="AlphaFoldDB" id="A0A2M9BR18"/>
<evidence type="ECO:0000313" key="2">
    <source>
        <dbReference type="EMBL" id="PJJ60401.1"/>
    </source>
</evidence>
<proteinExistence type="predicted"/>
<evidence type="ECO:0000313" key="3">
    <source>
        <dbReference type="Proteomes" id="UP000228535"/>
    </source>
</evidence>
<evidence type="ECO:0000256" key="1">
    <source>
        <dbReference type="SAM" id="SignalP"/>
    </source>
</evidence>
<organism evidence="2 3">
    <name type="scientific">Hymenobacter chitinivorans DSM 11115</name>
    <dbReference type="NCBI Taxonomy" id="1121954"/>
    <lineage>
        <taxon>Bacteria</taxon>
        <taxon>Pseudomonadati</taxon>
        <taxon>Bacteroidota</taxon>
        <taxon>Cytophagia</taxon>
        <taxon>Cytophagales</taxon>
        <taxon>Hymenobacteraceae</taxon>
        <taxon>Hymenobacter</taxon>
    </lineage>
</organism>
<dbReference type="RefSeq" id="WP_100336051.1">
    <property type="nucleotide sequence ID" value="NZ_PGFA01000001.1"/>
</dbReference>
<keyword evidence="2" id="KW-0675">Receptor</keyword>
<feature type="chain" id="PRO_5014663827" evidence="1">
    <location>
        <begin position="22"/>
        <end position="158"/>
    </location>
</feature>
<dbReference type="Proteomes" id="UP000228535">
    <property type="component" value="Unassembled WGS sequence"/>
</dbReference>
<keyword evidence="1" id="KW-0732">Signal</keyword>
<protein>
    <submittedName>
        <fullName evidence="2">TonB-dependent SusC/RagA subfamily outer membrane receptor</fullName>
    </submittedName>
</protein>
<dbReference type="InterPro" id="IPR037066">
    <property type="entry name" value="Plug_dom_sf"/>
</dbReference>
<comment type="caution">
    <text evidence="2">The sequence shown here is derived from an EMBL/GenBank/DDBJ whole genome shotgun (WGS) entry which is preliminary data.</text>
</comment>